<dbReference type="RefSeq" id="WP_048705215.1">
    <property type="nucleotide sequence ID" value="NZ_CP012034.1"/>
</dbReference>
<evidence type="ECO:0008006" key="3">
    <source>
        <dbReference type="Google" id="ProtNLM"/>
    </source>
</evidence>
<dbReference type="STRING" id="1007676.ABM34_09235"/>
<gene>
    <name evidence="1" type="ORF">ABM34_09235</name>
</gene>
<dbReference type="Proteomes" id="UP000036106">
    <property type="component" value="Chromosome"/>
</dbReference>
<organism evidence="1 2">
    <name type="scientific">Companilactobacillus ginsenosidimutans</name>
    <dbReference type="NCBI Taxonomy" id="1007676"/>
    <lineage>
        <taxon>Bacteria</taxon>
        <taxon>Bacillati</taxon>
        <taxon>Bacillota</taxon>
        <taxon>Bacilli</taxon>
        <taxon>Lactobacillales</taxon>
        <taxon>Lactobacillaceae</taxon>
        <taxon>Companilactobacillus</taxon>
    </lineage>
</organism>
<accession>A0A0H4QIB9</accession>
<dbReference type="PATRIC" id="fig|1007676.4.peg.1869"/>
<name>A0A0H4QIB9_9LACO</name>
<proteinExistence type="predicted"/>
<dbReference type="AlphaFoldDB" id="A0A0H4QIB9"/>
<dbReference type="EMBL" id="CP012034">
    <property type="protein sequence ID" value="AKP67692.1"/>
    <property type="molecule type" value="Genomic_DNA"/>
</dbReference>
<evidence type="ECO:0000313" key="1">
    <source>
        <dbReference type="EMBL" id="AKP67692.1"/>
    </source>
</evidence>
<protein>
    <recommendedName>
        <fullName evidence="3">Lipoprotein</fullName>
    </recommendedName>
</protein>
<dbReference type="KEGG" id="lgn:ABM34_09235"/>
<reference evidence="2" key="1">
    <citation type="submission" date="2015-07" db="EMBL/GenBank/DDBJ databases">
        <title>Lactobacillus ginsenosidimutans/EMML 3141/ whole genome sequencing.</title>
        <authorList>
            <person name="Kim M.K."/>
            <person name="Im W.-T."/>
            <person name="Srinivasan S."/>
            <person name="Lee J.-J."/>
        </authorList>
    </citation>
    <scope>NUCLEOTIDE SEQUENCE [LARGE SCALE GENOMIC DNA]</scope>
    <source>
        <strain evidence="2">EMML 3041</strain>
    </source>
</reference>
<dbReference type="OrthoDB" id="2280760at2"/>
<keyword evidence="2" id="KW-1185">Reference proteome</keyword>
<sequence length="280" mass="31971">MTVAYKLIKFLSIALFGLLIVGCSREASGVSGAHFSAPAKLTFSFKPGLPKEIQGTYYRSELSSGKFSDDEFYKLSIDKNDVFIKKYGVKGTQSEGTKLYSHKISKGVYIIQDYWDRYNKVILTKSGNIEISHEFNRYDDAVNSEDMTEFYHHKPDVTFGLSPSDLDNTYYTSDDDFTRYYDFDVAGSNYASYVLWQINPDGTESIMERYNHLVAKKGRYNLFNDDGNDEKYTTLSKIGKDKLQDAETGETFTLYKGKGSPKEQAWDLLHVQMKPPVIEK</sequence>
<dbReference type="PROSITE" id="PS51257">
    <property type="entry name" value="PROKAR_LIPOPROTEIN"/>
    <property type="match status" value="1"/>
</dbReference>
<evidence type="ECO:0000313" key="2">
    <source>
        <dbReference type="Proteomes" id="UP000036106"/>
    </source>
</evidence>